<evidence type="ECO:0000313" key="4">
    <source>
        <dbReference type="Proteomes" id="UP000823618"/>
    </source>
</evidence>
<gene>
    <name evidence="3" type="ORF">IAC13_03390</name>
</gene>
<reference evidence="3" key="2">
    <citation type="journal article" date="2021" name="PeerJ">
        <title>Extensive microbial diversity within the chicken gut microbiome revealed by metagenomics and culture.</title>
        <authorList>
            <person name="Gilroy R."/>
            <person name="Ravi A."/>
            <person name="Getino M."/>
            <person name="Pursley I."/>
            <person name="Horton D.L."/>
            <person name="Alikhan N.F."/>
            <person name="Baker D."/>
            <person name="Gharbi K."/>
            <person name="Hall N."/>
            <person name="Watson M."/>
            <person name="Adriaenssens E.M."/>
            <person name="Foster-Nyarko E."/>
            <person name="Jarju S."/>
            <person name="Secka A."/>
            <person name="Antonio M."/>
            <person name="Oren A."/>
            <person name="Chaudhuri R.R."/>
            <person name="La Ragione R."/>
            <person name="Hildebrand F."/>
            <person name="Pallen M.J."/>
        </authorList>
    </citation>
    <scope>NUCLEOTIDE SEQUENCE</scope>
    <source>
        <strain evidence="3">E3-2379</strain>
    </source>
</reference>
<evidence type="ECO:0000313" key="3">
    <source>
        <dbReference type="EMBL" id="MBO8462960.1"/>
    </source>
</evidence>
<dbReference type="Pfam" id="PF20434">
    <property type="entry name" value="BD-FAE"/>
    <property type="match status" value="1"/>
</dbReference>
<dbReference type="Gene3D" id="3.40.50.1820">
    <property type="entry name" value="alpha/beta hydrolase"/>
    <property type="match status" value="1"/>
</dbReference>
<proteinExistence type="predicted"/>
<name>A0A9D9HZ84_9FIRM</name>
<keyword evidence="1 3" id="KW-0378">Hydrolase</keyword>
<dbReference type="PANTHER" id="PTHR48081">
    <property type="entry name" value="AB HYDROLASE SUPERFAMILY PROTEIN C4A8.06C"/>
    <property type="match status" value="1"/>
</dbReference>
<reference evidence="3" key="1">
    <citation type="submission" date="2020-10" db="EMBL/GenBank/DDBJ databases">
        <authorList>
            <person name="Gilroy R."/>
        </authorList>
    </citation>
    <scope>NUCLEOTIDE SEQUENCE</scope>
    <source>
        <strain evidence="3">E3-2379</strain>
    </source>
</reference>
<dbReference type="InterPro" id="IPR029058">
    <property type="entry name" value="AB_hydrolase_fold"/>
</dbReference>
<evidence type="ECO:0000259" key="2">
    <source>
        <dbReference type="Pfam" id="PF20434"/>
    </source>
</evidence>
<protein>
    <submittedName>
        <fullName evidence="3">Alpha/beta hydrolase</fullName>
    </submittedName>
</protein>
<accession>A0A9D9HZ84</accession>
<dbReference type="EMBL" id="JADIML010000094">
    <property type="protein sequence ID" value="MBO8462960.1"/>
    <property type="molecule type" value="Genomic_DNA"/>
</dbReference>
<dbReference type="Proteomes" id="UP000823618">
    <property type="component" value="Unassembled WGS sequence"/>
</dbReference>
<evidence type="ECO:0000256" key="1">
    <source>
        <dbReference type="ARBA" id="ARBA00022801"/>
    </source>
</evidence>
<organism evidence="3 4">
    <name type="scientific">Candidatus Scybalomonas excrementavium</name>
    <dbReference type="NCBI Taxonomy" id="2840943"/>
    <lineage>
        <taxon>Bacteria</taxon>
        <taxon>Bacillati</taxon>
        <taxon>Bacillota</taxon>
        <taxon>Clostridia</taxon>
        <taxon>Lachnospirales</taxon>
        <taxon>Lachnospiraceae</taxon>
        <taxon>Lachnospiraceae incertae sedis</taxon>
        <taxon>Candidatus Scybalomonas</taxon>
    </lineage>
</organism>
<comment type="caution">
    <text evidence="3">The sequence shown here is derived from an EMBL/GenBank/DDBJ whole genome shotgun (WGS) entry which is preliminary data.</text>
</comment>
<sequence>MRADEIKNMDFEQFKAALNSMEEVKHLEATGNEVYGIYKHDVCYVERNGVKRTLQMIVPESRNMGERTYPAILYVQGSAWLQQDQYKRLGVMARLAQRGFVTAILQYRESDLATFPAQIEDAKTGIRFLRKHAQEYHINPEEIFLMGDSSGGHTAMMAALTADEDILDTDVYKEFSCKVKAIIDLYGVSDICQKGDFPTTLNQGEPDSPEGKLIGRKNVYEYPEISNKVNCANYVRKEVPTVPILMMHGTADDMVSCNQSIRLYKKLREEEKDVTFYLMKNAIHGDVAFWTEDTMDIIESFIRKQLENGGNSV</sequence>
<dbReference type="GO" id="GO:0016787">
    <property type="term" value="F:hydrolase activity"/>
    <property type="evidence" value="ECO:0007669"/>
    <property type="project" value="UniProtKB-KW"/>
</dbReference>
<dbReference type="InterPro" id="IPR049492">
    <property type="entry name" value="BD-FAE-like_dom"/>
</dbReference>
<dbReference type="SUPFAM" id="SSF53474">
    <property type="entry name" value="alpha/beta-Hydrolases"/>
    <property type="match status" value="1"/>
</dbReference>
<dbReference type="InterPro" id="IPR050300">
    <property type="entry name" value="GDXG_lipolytic_enzyme"/>
</dbReference>
<feature type="domain" description="BD-FAE-like" evidence="2">
    <location>
        <begin position="65"/>
        <end position="267"/>
    </location>
</feature>
<dbReference type="AlphaFoldDB" id="A0A9D9HZ84"/>